<proteinExistence type="inferred from homology"/>
<dbReference type="HAMAP" id="MF_01208">
    <property type="entry name" value="PyrE"/>
    <property type="match status" value="1"/>
</dbReference>
<reference evidence="19" key="1">
    <citation type="journal article" date="2012" name="Nature">
        <title>The tomato genome sequence provides insights into fleshy fruit evolution.</title>
        <authorList>
            <consortium name="Tomato Genome Consortium"/>
        </authorList>
    </citation>
    <scope>NUCLEOTIDE SEQUENCE [LARGE SCALE GENOMIC DNA]</scope>
    <source>
        <strain evidence="19">cv. Heinz 1706</strain>
    </source>
</reference>
<evidence type="ECO:0000256" key="4">
    <source>
        <dbReference type="ARBA" id="ARBA00009769"/>
    </source>
</evidence>
<dbReference type="UniPathway" id="UPA00070">
    <property type="reaction ID" value="UER00119"/>
</dbReference>
<dbReference type="Pfam" id="PF00156">
    <property type="entry name" value="Pribosyltran"/>
    <property type="match status" value="1"/>
</dbReference>
<dbReference type="FunCoup" id="A0A3Q7J0E0">
    <property type="interactions" value="3172"/>
</dbReference>
<evidence type="ECO:0000256" key="14">
    <source>
        <dbReference type="ARBA" id="ARBA00049126"/>
    </source>
</evidence>
<dbReference type="InterPro" id="IPR001754">
    <property type="entry name" value="OMPdeCOase_dom"/>
</dbReference>
<evidence type="ECO:0000256" key="8">
    <source>
        <dbReference type="ARBA" id="ARBA00022676"/>
    </source>
</evidence>
<keyword evidence="9" id="KW-0808">Transferase</keyword>
<keyword evidence="12" id="KW-0456">Lyase</keyword>
<evidence type="ECO:0000256" key="10">
    <source>
        <dbReference type="ARBA" id="ARBA00022793"/>
    </source>
</evidence>
<evidence type="ECO:0000256" key="16">
    <source>
        <dbReference type="PIRSR" id="PIRSR614732-1"/>
    </source>
</evidence>
<comment type="catalytic activity">
    <reaction evidence="14">
        <text>orotidine 5'-phosphate + diphosphate = orotate + 5-phospho-alpha-D-ribose 1-diphosphate</text>
        <dbReference type="Rhea" id="RHEA:10380"/>
        <dbReference type="ChEBI" id="CHEBI:30839"/>
        <dbReference type="ChEBI" id="CHEBI:33019"/>
        <dbReference type="ChEBI" id="CHEBI:57538"/>
        <dbReference type="ChEBI" id="CHEBI:58017"/>
        <dbReference type="EC" id="2.4.2.10"/>
    </reaction>
</comment>
<dbReference type="Gene3D" id="3.40.50.2020">
    <property type="match status" value="1"/>
</dbReference>
<dbReference type="SUPFAM" id="SSF51366">
    <property type="entry name" value="Ribulose-phoshate binding barrel"/>
    <property type="match status" value="1"/>
</dbReference>
<evidence type="ECO:0000256" key="17">
    <source>
        <dbReference type="PIRSR" id="PIRSR614732-2"/>
    </source>
</evidence>
<dbReference type="OMA" id="SAKHVCG"/>
<dbReference type="EnsemblPlants" id="Solyc11g068830.2.1">
    <property type="protein sequence ID" value="Solyc11g068830.2.1"/>
    <property type="gene ID" value="Solyc11g068830.2"/>
</dbReference>
<dbReference type="Gene3D" id="3.20.20.70">
    <property type="entry name" value="Aldolase class I"/>
    <property type="match status" value="1"/>
</dbReference>
<evidence type="ECO:0000256" key="7">
    <source>
        <dbReference type="ARBA" id="ARBA00015047"/>
    </source>
</evidence>
<feature type="binding site" evidence="17">
    <location>
        <position position="365"/>
    </location>
    <ligand>
        <name>substrate</name>
    </ligand>
</feature>
<evidence type="ECO:0000256" key="5">
    <source>
        <dbReference type="ARBA" id="ARBA00011971"/>
    </source>
</evidence>
<dbReference type="EC" id="2.4.2.10" evidence="5"/>
<dbReference type="CDD" id="cd04725">
    <property type="entry name" value="OMP_decarboxylase_like"/>
    <property type="match status" value="1"/>
</dbReference>
<reference evidence="19" key="2">
    <citation type="submission" date="2019-01" db="UniProtKB">
        <authorList>
            <consortium name="EnsemblPlants"/>
        </authorList>
    </citation>
    <scope>IDENTIFICATION</scope>
    <source>
        <strain evidence="19">cv. Heinz 1706</strain>
    </source>
</reference>
<comment type="pathway">
    <text evidence="1">Pyrimidine metabolism; UMP biosynthesis via de novo pathway; UMP from orotate: step 2/2.</text>
</comment>
<feature type="domain" description="Orotidine 5'-phosphate decarboxylase" evidence="18">
    <location>
        <begin position="246"/>
        <end position="464"/>
    </location>
</feature>
<name>A0A3Q7J0E0_SOLLC</name>
<dbReference type="GO" id="GO:0044205">
    <property type="term" value="P:'de novo' UMP biosynthetic process"/>
    <property type="evidence" value="ECO:0007669"/>
    <property type="project" value="UniProtKB-UniPathway"/>
</dbReference>
<evidence type="ECO:0000256" key="15">
    <source>
        <dbReference type="ARBA" id="ARBA00049157"/>
    </source>
</evidence>
<organism evidence="19">
    <name type="scientific">Solanum lycopersicum</name>
    <name type="common">Tomato</name>
    <name type="synonym">Lycopersicon esculentum</name>
    <dbReference type="NCBI Taxonomy" id="4081"/>
    <lineage>
        <taxon>Eukaryota</taxon>
        <taxon>Viridiplantae</taxon>
        <taxon>Streptophyta</taxon>
        <taxon>Embryophyta</taxon>
        <taxon>Tracheophyta</taxon>
        <taxon>Spermatophyta</taxon>
        <taxon>Magnoliopsida</taxon>
        <taxon>eudicotyledons</taxon>
        <taxon>Gunneridae</taxon>
        <taxon>Pentapetalae</taxon>
        <taxon>asterids</taxon>
        <taxon>lamiids</taxon>
        <taxon>Solanales</taxon>
        <taxon>Solanaceae</taxon>
        <taxon>Solanoideae</taxon>
        <taxon>Solaneae</taxon>
        <taxon>Solanum</taxon>
        <taxon>Solanum subgen. Lycopersicon</taxon>
    </lineage>
</organism>
<dbReference type="Pfam" id="PF00215">
    <property type="entry name" value="OMPdecase"/>
    <property type="match status" value="1"/>
</dbReference>
<evidence type="ECO:0000313" key="20">
    <source>
        <dbReference type="Proteomes" id="UP000004994"/>
    </source>
</evidence>
<dbReference type="FunFam" id="3.40.50.2020:FF:000025">
    <property type="entry name" value="Uridine monophosphate synthetase"/>
    <property type="match status" value="1"/>
</dbReference>
<feature type="binding site" evidence="17">
    <location>
        <position position="448"/>
    </location>
    <ligand>
        <name>substrate</name>
    </ligand>
</feature>
<dbReference type="EC" id="4.1.1.23" evidence="6"/>
<feature type="binding site" evidence="17">
    <location>
        <position position="274"/>
    </location>
    <ligand>
        <name>substrate</name>
    </ligand>
</feature>
<dbReference type="GO" id="GO:0006222">
    <property type="term" value="P:UMP biosynthetic process"/>
    <property type="evidence" value="ECO:0000318"/>
    <property type="project" value="GO_Central"/>
</dbReference>
<comment type="similarity">
    <text evidence="3">In the N-terminal section; belongs to the purine/pyrimidine phosphoribosyltransferase family.</text>
</comment>
<dbReference type="InterPro" id="IPR004467">
    <property type="entry name" value="Or_phspho_trans_dom"/>
</dbReference>
<dbReference type="InterPro" id="IPR000836">
    <property type="entry name" value="PRTase_dom"/>
</dbReference>
<evidence type="ECO:0000256" key="12">
    <source>
        <dbReference type="ARBA" id="ARBA00023239"/>
    </source>
</evidence>
<protein>
    <recommendedName>
        <fullName evidence="7">Uridine 5'-monophosphate synthase</fullName>
        <ecNumber evidence="5">2.4.2.10</ecNumber>
        <ecNumber evidence="6">4.1.1.23</ecNumber>
    </recommendedName>
</protein>
<dbReference type="SMR" id="A0A3Q7J0E0"/>
<dbReference type="KEGG" id="sly:101244927"/>
<dbReference type="PANTHER" id="PTHR19278:SF9">
    <property type="entry name" value="URIDINE 5'-MONOPHOSPHATE SYNTHASE"/>
    <property type="match status" value="1"/>
</dbReference>
<feature type="active site" description="For OMPdecase activity" evidence="16">
    <location>
        <position position="310"/>
    </location>
</feature>
<dbReference type="NCBIfam" id="TIGR00336">
    <property type="entry name" value="pyrE"/>
    <property type="match status" value="1"/>
</dbReference>
<dbReference type="OrthoDB" id="10263753at2759"/>
<keyword evidence="13" id="KW-0511">Multifunctional enzyme</keyword>
<dbReference type="PANTHER" id="PTHR19278">
    <property type="entry name" value="OROTATE PHOSPHORIBOSYLTRANSFERASE"/>
    <property type="match status" value="1"/>
</dbReference>
<evidence type="ECO:0000256" key="2">
    <source>
        <dbReference type="ARBA" id="ARBA00004889"/>
    </source>
</evidence>
<dbReference type="InterPro" id="IPR018089">
    <property type="entry name" value="OMPdecase_AS"/>
</dbReference>
<dbReference type="GO" id="GO:0004590">
    <property type="term" value="F:orotidine-5'-phosphate decarboxylase activity"/>
    <property type="evidence" value="ECO:0000318"/>
    <property type="project" value="GO_Central"/>
</dbReference>
<feature type="binding site" evidence="17">
    <location>
        <position position="252"/>
    </location>
    <ligand>
        <name>substrate</name>
    </ligand>
</feature>
<dbReference type="SMART" id="SM00934">
    <property type="entry name" value="OMPdecase"/>
    <property type="match status" value="1"/>
</dbReference>
<dbReference type="NCBIfam" id="NF010382">
    <property type="entry name" value="PRK13809.1"/>
    <property type="match status" value="1"/>
</dbReference>
<dbReference type="Proteomes" id="UP000004994">
    <property type="component" value="Chromosome 11"/>
</dbReference>
<sequence length="477" mass="51663">MVSETMESIILQLHDIAAVKFGEFKLKSGIFSPIYIDLRLIVSYPSILRQISQILVGSLPESTKYDVVCGVPYTALPIATCISTAHDLPMVMRRKEVKDYGTAKAIEGAFEPGQACLIVEDLVTSGASVLETAAPLRAVGLKVTDAVVMIDREQGGRENLADNGITLHSMVKLTEMVRILKEKGRVSEETEKMVKKFLEENRKVAVPAPVKETKVKTRLPYDERAKTAKNPTGKKLFEIMVQKNTNLCLAADVATAAELLDIADKVGPEICMLKTHVDILPDFTPDFGSKLRSIADKHNFLIFEDRKFADIGNTVTMQAEGGIFRILDWADVINAHIISGPGIVDGLKLKGLPRGRGLLLLAEMSSAGNLATGDYTAAAVKIAEDHSDFVIGFISVNPASWPNGPGNPSFIHATPGVQLVKGGDALGQQYNTPNSVIGDRGSDIIIVGRGIIKAANPAEAAREYRLQGWDAYLVNTK</sequence>
<evidence type="ECO:0000259" key="18">
    <source>
        <dbReference type="SMART" id="SM00934"/>
    </source>
</evidence>
<dbReference type="GO" id="GO:0019856">
    <property type="term" value="P:pyrimidine nucleobase biosynthetic process"/>
    <property type="evidence" value="ECO:0000318"/>
    <property type="project" value="GO_Central"/>
</dbReference>
<dbReference type="FunFam" id="3.20.20.70:FF:000092">
    <property type="entry name" value="Uridine monophosphate synthetase"/>
    <property type="match status" value="1"/>
</dbReference>
<keyword evidence="20" id="KW-1185">Reference proteome</keyword>
<evidence type="ECO:0000256" key="1">
    <source>
        <dbReference type="ARBA" id="ARBA00004861"/>
    </source>
</evidence>
<dbReference type="InterPro" id="IPR014732">
    <property type="entry name" value="OMPdecase"/>
</dbReference>
<evidence type="ECO:0000256" key="13">
    <source>
        <dbReference type="ARBA" id="ARBA00023268"/>
    </source>
</evidence>
<feature type="active site" description="For OMPdecase activity" evidence="16">
    <location>
        <position position="307"/>
    </location>
</feature>
<keyword evidence="8" id="KW-0328">Glycosyltransferase</keyword>
<dbReference type="CDD" id="cd06223">
    <property type="entry name" value="PRTases_typeI"/>
    <property type="match status" value="1"/>
</dbReference>
<dbReference type="AlphaFoldDB" id="A0A3Q7J0E0"/>
<keyword evidence="11" id="KW-0665">Pyrimidine biosynthesis</keyword>
<evidence type="ECO:0000256" key="9">
    <source>
        <dbReference type="ARBA" id="ARBA00022679"/>
    </source>
</evidence>
<dbReference type="PROSITE" id="PS00156">
    <property type="entry name" value="OMPDECASE"/>
    <property type="match status" value="1"/>
</dbReference>
<dbReference type="RefSeq" id="NP_001333110.1">
    <property type="nucleotide sequence ID" value="NM_001346181.1"/>
</dbReference>
<dbReference type="Gramene" id="Solyc11g068830.2.1">
    <property type="protein sequence ID" value="Solyc11g068830.2.1"/>
    <property type="gene ID" value="Solyc11g068830.2"/>
</dbReference>
<dbReference type="GO" id="GO:0004588">
    <property type="term" value="F:orotate phosphoribosyltransferase activity"/>
    <property type="evidence" value="ECO:0000318"/>
    <property type="project" value="GO_Central"/>
</dbReference>
<dbReference type="STRING" id="4081.A0A3Q7J0E0"/>
<dbReference type="InterPro" id="IPR029057">
    <property type="entry name" value="PRTase-like"/>
</dbReference>
<dbReference type="InParanoid" id="A0A3Q7J0E0"/>
<dbReference type="NCBIfam" id="TIGR01740">
    <property type="entry name" value="pyrF"/>
    <property type="match status" value="1"/>
</dbReference>
<evidence type="ECO:0000256" key="11">
    <source>
        <dbReference type="ARBA" id="ARBA00022975"/>
    </source>
</evidence>
<dbReference type="GO" id="GO:0016036">
    <property type="term" value="P:cellular response to phosphate starvation"/>
    <property type="evidence" value="ECO:0007669"/>
    <property type="project" value="EnsemblPlants"/>
</dbReference>
<dbReference type="PaxDb" id="4081-Solyc11g068830.1.1"/>
<comment type="pathway">
    <text evidence="2">Pyrimidine metabolism; UMP biosynthesis via de novo pathway; UMP from orotate: step 1/2.</text>
</comment>
<comment type="catalytic activity">
    <reaction evidence="15">
        <text>orotidine 5'-phosphate + H(+) = UMP + CO2</text>
        <dbReference type="Rhea" id="RHEA:11596"/>
        <dbReference type="ChEBI" id="CHEBI:15378"/>
        <dbReference type="ChEBI" id="CHEBI:16526"/>
        <dbReference type="ChEBI" id="CHEBI:57538"/>
        <dbReference type="ChEBI" id="CHEBI:57865"/>
        <dbReference type="EC" id="4.1.1.23"/>
    </reaction>
</comment>
<keyword evidence="10" id="KW-0210">Decarboxylase</keyword>
<dbReference type="GeneID" id="101244927"/>
<dbReference type="GO" id="GO:0006207">
    <property type="term" value="P:'de novo' pyrimidine nucleobase biosynthetic process"/>
    <property type="evidence" value="ECO:0007669"/>
    <property type="project" value="InterPro"/>
</dbReference>
<feature type="binding site" evidence="17">
    <location>
        <position position="449"/>
    </location>
    <ligand>
        <name>substrate</name>
    </ligand>
</feature>
<evidence type="ECO:0000256" key="6">
    <source>
        <dbReference type="ARBA" id="ARBA00012321"/>
    </source>
</evidence>
<evidence type="ECO:0000313" key="19">
    <source>
        <dbReference type="EnsemblPlants" id="Solyc11g068830.2.1"/>
    </source>
</evidence>
<accession>A0A3Q7J0E0</accession>
<comment type="similarity">
    <text evidence="4">In the C-terminal section; belongs to the OMP decarboxylase family.</text>
</comment>
<dbReference type="InterPro" id="IPR013785">
    <property type="entry name" value="Aldolase_TIM"/>
</dbReference>
<dbReference type="SUPFAM" id="SSF53271">
    <property type="entry name" value="PRTase-like"/>
    <property type="match status" value="1"/>
</dbReference>
<feature type="binding site" evidence="17">
    <location>
        <position position="428"/>
    </location>
    <ligand>
        <name>substrate</name>
    </ligand>
</feature>
<dbReference type="InterPro" id="IPR023031">
    <property type="entry name" value="OPRT"/>
</dbReference>
<gene>
    <name evidence="19" type="primary">LOC101244927</name>
</gene>
<evidence type="ECO:0000256" key="3">
    <source>
        <dbReference type="ARBA" id="ARBA00006221"/>
    </source>
</evidence>
<dbReference type="InterPro" id="IPR011060">
    <property type="entry name" value="RibuloseP-bd_barrel"/>
</dbReference>
<feature type="active site" description="For OMPdecase activity" evidence="16">
    <location>
        <position position="305"/>
    </location>
</feature>